<feature type="compositionally biased region" description="Basic residues" evidence="1">
    <location>
        <begin position="11"/>
        <end position="20"/>
    </location>
</feature>
<protein>
    <submittedName>
        <fullName evidence="2">Uncharacterized protein</fullName>
    </submittedName>
</protein>
<evidence type="ECO:0000313" key="3">
    <source>
        <dbReference type="Proteomes" id="UP001066276"/>
    </source>
</evidence>
<proteinExistence type="predicted"/>
<reference evidence="2" key="1">
    <citation type="journal article" date="2022" name="bioRxiv">
        <title>Sequencing and chromosome-scale assembly of the giantPleurodeles waltlgenome.</title>
        <authorList>
            <person name="Brown T."/>
            <person name="Elewa A."/>
            <person name="Iarovenko S."/>
            <person name="Subramanian E."/>
            <person name="Araus A.J."/>
            <person name="Petzold A."/>
            <person name="Susuki M."/>
            <person name="Suzuki K.-i.T."/>
            <person name="Hayashi T."/>
            <person name="Toyoda A."/>
            <person name="Oliveira C."/>
            <person name="Osipova E."/>
            <person name="Leigh N.D."/>
            <person name="Simon A."/>
            <person name="Yun M.H."/>
        </authorList>
    </citation>
    <scope>NUCLEOTIDE SEQUENCE</scope>
    <source>
        <strain evidence="2">20211129_DDA</strain>
        <tissue evidence="2">Liver</tissue>
    </source>
</reference>
<sequence length="105" mass="11863">MPGRRGEGAQRKHKGRRGKRRQSEHEGRRGHRGGWNKEEDADNGGGVEMEGDAGNNREGSAEAEEDCIHPREQEEGNRREEHNRELWHLMASNTTSDHISSPLGE</sequence>
<dbReference type="AlphaFoldDB" id="A0AAV7LI22"/>
<dbReference type="EMBL" id="JANPWB010000015">
    <property type="protein sequence ID" value="KAJ1091227.1"/>
    <property type="molecule type" value="Genomic_DNA"/>
</dbReference>
<organism evidence="2 3">
    <name type="scientific">Pleurodeles waltl</name>
    <name type="common">Iberian ribbed newt</name>
    <dbReference type="NCBI Taxonomy" id="8319"/>
    <lineage>
        <taxon>Eukaryota</taxon>
        <taxon>Metazoa</taxon>
        <taxon>Chordata</taxon>
        <taxon>Craniata</taxon>
        <taxon>Vertebrata</taxon>
        <taxon>Euteleostomi</taxon>
        <taxon>Amphibia</taxon>
        <taxon>Batrachia</taxon>
        <taxon>Caudata</taxon>
        <taxon>Salamandroidea</taxon>
        <taxon>Salamandridae</taxon>
        <taxon>Pleurodelinae</taxon>
        <taxon>Pleurodeles</taxon>
    </lineage>
</organism>
<feature type="compositionally biased region" description="Basic and acidic residues" evidence="1">
    <location>
        <begin position="66"/>
        <end position="87"/>
    </location>
</feature>
<name>A0AAV7LI22_PLEWA</name>
<evidence type="ECO:0000256" key="1">
    <source>
        <dbReference type="SAM" id="MobiDB-lite"/>
    </source>
</evidence>
<evidence type="ECO:0000313" key="2">
    <source>
        <dbReference type="EMBL" id="KAJ1091227.1"/>
    </source>
</evidence>
<gene>
    <name evidence="2" type="ORF">NDU88_004354</name>
</gene>
<feature type="region of interest" description="Disordered" evidence="1">
    <location>
        <begin position="1"/>
        <end position="105"/>
    </location>
</feature>
<feature type="compositionally biased region" description="Basic and acidic residues" evidence="1">
    <location>
        <begin position="1"/>
        <end position="10"/>
    </location>
</feature>
<dbReference type="Proteomes" id="UP001066276">
    <property type="component" value="Chromosome 11"/>
</dbReference>
<comment type="caution">
    <text evidence="2">The sequence shown here is derived from an EMBL/GenBank/DDBJ whole genome shotgun (WGS) entry which is preliminary data.</text>
</comment>
<accession>A0AAV7LI22</accession>
<keyword evidence="3" id="KW-1185">Reference proteome</keyword>